<sequence length="203" mass="23027">MDSNQAISQALKIRFAAFKGRKDDDYESEGIAHGAAHLALDVGIITNDALLIAQAQEVITAITDSWQLEEEQDLKAMANSYADWDASQEKHRQAYRMIKDLVGKEFHDSRWEEFIEIYQKTFPTFLVRDSVYARIGPKQAATRLRKDLADLVKAKRLDRAPTPDELQALLPPAKALLEDRTIRYLEGALPGFDFRNHSILNAI</sequence>
<dbReference type="RefSeq" id="WP_083186143.1">
    <property type="nucleotide sequence ID" value="NZ_CBCRZR010000029.1"/>
</dbReference>
<accession>A0A1X0MYK6</accession>
<proteinExistence type="predicted"/>
<name>A0A1X0MYK6_9PSED</name>
<dbReference type="AlphaFoldDB" id="A0A1X0MYK6"/>
<evidence type="ECO:0000313" key="1">
    <source>
        <dbReference type="EMBL" id="ORC54197.1"/>
    </source>
</evidence>
<organism evidence="1 2">
    <name type="scientific">Pseudomonas floridensis</name>
    <dbReference type="NCBI Taxonomy" id="1958950"/>
    <lineage>
        <taxon>Bacteria</taxon>
        <taxon>Pseudomonadati</taxon>
        <taxon>Pseudomonadota</taxon>
        <taxon>Gammaproteobacteria</taxon>
        <taxon>Pseudomonadales</taxon>
        <taxon>Pseudomonadaceae</taxon>
        <taxon>Pseudomonas</taxon>
    </lineage>
</organism>
<gene>
    <name evidence="1" type="ORF">BZK31_26245</name>
</gene>
<evidence type="ECO:0000313" key="2">
    <source>
        <dbReference type="Proteomes" id="UP000192815"/>
    </source>
</evidence>
<comment type="caution">
    <text evidence="1">The sequence shown here is derived from an EMBL/GenBank/DDBJ whole genome shotgun (WGS) entry which is preliminary data.</text>
</comment>
<protein>
    <submittedName>
        <fullName evidence="1">Uncharacterized protein</fullName>
    </submittedName>
</protein>
<reference evidence="2" key="1">
    <citation type="submission" date="2017-02" db="EMBL/GenBank/DDBJ databases">
        <title>Pseudomonas floridae sp. nov., a novel pathogenic bacterial species isolated from tomato.</title>
        <authorList>
            <person name="Timilsina S."/>
            <person name="Vallad G.E."/>
            <person name="Jones J.B."/>
        </authorList>
    </citation>
    <scope>NUCLEOTIDE SEQUENCE [LARGE SCALE GENOMIC DNA]</scope>
    <source>
        <strain evidence="2">GEV388</strain>
    </source>
</reference>
<dbReference type="OrthoDB" id="6958572at2"/>
<keyword evidence="2" id="KW-1185">Reference proteome</keyword>
<dbReference type="EMBL" id="MUIO01000138">
    <property type="protein sequence ID" value="ORC54197.1"/>
    <property type="molecule type" value="Genomic_DNA"/>
</dbReference>
<dbReference type="Proteomes" id="UP000192815">
    <property type="component" value="Unassembled WGS sequence"/>
</dbReference>